<dbReference type="PANTHER" id="PTHR34957">
    <property type="entry name" value="NUCLEAR TRANSPORT FACTOR 2 (NTF2) FAMILY PROTEIN"/>
    <property type="match status" value="1"/>
</dbReference>
<dbReference type="Proteomes" id="UP000199169">
    <property type="component" value="Unassembled WGS sequence"/>
</dbReference>
<evidence type="ECO:0000256" key="1">
    <source>
        <dbReference type="SAM" id="MobiDB-lite"/>
    </source>
</evidence>
<dbReference type="PANTHER" id="PTHR34957:SF1">
    <property type="entry name" value="NUCLEAR TRANSPORT FACTOR 2 (NTF2) FAMILY PROTEIN"/>
    <property type="match status" value="1"/>
</dbReference>
<protein>
    <recommendedName>
        <fullName evidence="2">SnoaL-like domain-containing protein</fullName>
    </recommendedName>
</protein>
<organism evidence="3 4">
    <name type="scientific">Candidatus Accumulibacter aalborgensis</name>
    <dbReference type="NCBI Taxonomy" id="1860102"/>
    <lineage>
        <taxon>Bacteria</taxon>
        <taxon>Pseudomonadati</taxon>
        <taxon>Pseudomonadota</taxon>
        <taxon>Betaproteobacteria</taxon>
        <taxon>Candidatus Accumulibacter</taxon>
    </lineage>
</organism>
<dbReference type="SUPFAM" id="SSF54427">
    <property type="entry name" value="NTF2-like"/>
    <property type="match status" value="1"/>
</dbReference>
<sequence>MIVVFATPEDVETSFYEAIARADLAALMSVWADDEDIVCIHPTGQRLTGAAAIRDSWRAIFANNPRLTVRLSRAVRWSGMLLAVHSVVETLYIGGELRPHGPMLATNVFQRGASGWRLLSHHSSTAADKDVAEAPASSESDGKTIRTLH</sequence>
<gene>
    <name evidence="3" type="ORF">ACCAA_20162</name>
</gene>
<dbReference type="Pfam" id="PF13474">
    <property type="entry name" value="SnoaL_3"/>
    <property type="match status" value="1"/>
</dbReference>
<feature type="region of interest" description="Disordered" evidence="1">
    <location>
        <begin position="127"/>
        <end position="149"/>
    </location>
</feature>
<dbReference type="EMBL" id="FLQX01000094">
    <property type="protein sequence ID" value="SBT05110.1"/>
    <property type="molecule type" value="Genomic_DNA"/>
</dbReference>
<proteinExistence type="predicted"/>
<feature type="domain" description="SnoaL-like" evidence="2">
    <location>
        <begin position="12"/>
        <end position="127"/>
    </location>
</feature>
<evidence type="ECO:0000313" key="3">
    <source>
        <dbReference type="EMBL" id="SBT05110.1"/>
    </source>
</evidence>
<dbReference type="RefSeq" id="WP_186406355.1">
    <property type="nucleotide sequence ID" value="NZ_FLQX01000094.1"/>
</dbReference>
<accession>A0A1A8XIZ0</accession>
<dbReference type="STRING" id="1860102.ACCAA_20162"/>
<feature type="compositionally biased region" description="Basic and acidic residues" evidence="1">
    <location>
        <begin position="140"/>
        <end position="149"/>
    </location>
</feature>
<dbReference type="InterPro" id="IPR037401">
    <property type="entry name" value="SnoaL-like"/>
</dbReference>
<evidence type="ECO:0000259" key="2">
    <source>
        <dbReference type="Pfam" id="PF13474"/>
    </source>
</evidence>
<dbReference type="InterPro" id="IPR032710">
    <property type="entry name" value="NTF2-like_dom_sf"/>
</dbReference>
<evidence type="ECO:0000313" key="4">
    <source>
        <dbReference type="Proteomes" id="UP000199169"/>
    </source>
</evidence>
<keyword evidence="4" id="KW-1185">Reference proteome</keyword>
<name>A0A1A8XIZ0_9PROT</name>
<reference evidence="4" key="1">
    <citation type="submission" date="2016-06" db="EMBL/GenBank/DDBJ databases">
        <authorList>
            <person name="McIlroy S.J."/>
            <person name="Karst S.M."/>
            <person name="Albertsen M."/>
        </authorList>
    </citation>
    <scope>NUCLEOTIDE SEQUENCE [LARGE SCALE GENOMIC DNA]</scope>
</reference>
<dbReference type="Gene3D" id="3.10.450.50">
    <property type="match status" value="1"/>
</dbReference>
<dbReference type="AlphaFoldDB" id="A0A1A8XIZ0"/>